<evidence type="ECO:0000313" key="1">
    <source>
        <dbReference type="EMBL" id="GFO38928.1"/>
    </source>
</evidence>
<protein>
    <submittedName>
        <fullName evidence="1">Uncharacterized protein</fullName>
    </submittedName>
</protein>
<reference evidence="1 2" key="1">
    <citation type="journal article" date="2021" name="Elife">
        <title>Chloroplast acquisition without the gene transfer in kleptoplastic sea slugs, Plakobranchus ocellatus.</title>
        <authorList>
            <person name="Maeda T."/>
            <person name="Takahashi S."/>
            <person name="Yoshida T."/>
            <person name="Shimamura S."/>
            <person name="Takaki Y."/>
            <person name="Nagai Y."/>
            <person name="Toyoda A."/>
            <person name="Suzuki Y."/>
            <person name="Arimoto A."/>
            <person name="Ishii H."/>
            <person name="Satoh N."/>
            <person name="Nishiyama T."/>
            <person name="Hasebe M."/>
            <person name="Maruyama T."/>
            <person name="Minagawa J."/>
            <person name="Obokata J."/>
            <person name="Shigenobu S."/>
        </authorList>
    </citation>
    <scope>NUCLEOTIDE SEQUENCE [LARGE SCALE GENOMIC DNA]</scope>
</reference>
<sequence length="139" mass="15750">MRYRFKLLPHYQKQRSGSEDKLGLNLSAQWYDTPHAVSQTNSDHCNGNPRKYSPIHRYGEMQVDSSIRRDQGLSVGPHWRQQFTCPTLQVLKYSLSFVRAHTKSATCRSVGAILCVLKPGVTSVTLLDKGRGVPLREHA</sequence>
<evidence type="ECO:0000313" key="2">
    <source>
        <dbReference type="Proteomes" id="UP000735302"/>
    </source>
</evidence>
<accession>A0AAV4D483</accession>
<proteinExistence type="predicted"/>
<dbReference type="Proteomes" id="UP000735302">
    <property type="component" value="Unassembled WGS sequence"/>
</dbReference>
<comment type="caution">
    <text evidence="1">The sequence shown here is derived from an EMBL/GenBank/DDBJ whole genome shotgun (WGS) entry which is preliminary data.</text>
</comment>
<dbReference type="EMBL" id="BLXT01007365">
    <property type="protein sequence ID" value="GFO38928.1"/>
    <property type="molecule type" value="Genomic_DNA"/>
</dbReference>
<organism evidence="1 2">
    <name type="scientific">Plakobranchus ocellatus</name>
    <dbReference type="NCBI Taxonomy" id="259542"/>
    <lineage>
        <taxon>Eukaryota</taxon>
        <taxon>Metazoa</taxon>
        <taxon>Spiralia</taxon>
        <taxon>Lophotrochozoa</taxon>
        <taxon>Mollusca</taxon>
        <taxon>Gastropoda</taxon>
        <taxon>Heterobranchia</taxon>
        <taxon>Euthyneura</taxon>
        <taxon>Panpulmonata</taxon>
        <taxon>Sacoglossa</taxon>
        <taxon>Placobranchoidea</taxon>
        <taxon>Plakobranchidae</taxon>
        <taxon>Plakobranchus</taxon>
    </lineage>
</organism>
<gene>
    <name evidence="1" type="ORF">PoB_006543300</name>
</gene>
<dbReference type="AlphaFoldDB" id="A0AAV4D483"/>
<keyword evidence="2" id="KW-1185">Reference proteome</keyword>
<name>A0AAV4D483_9GAST</name>